<dbReference type="EMBL" id="UINC01100489">
    <property type="protein sequence ID" value="SVC60587.1"/>
    <property type="molecule type" value="Genomic_DNA"/>
</dbReference>
<name>A0A382NJV7_9ZZZZ</name>
<reference evidence="1" key="1">
    <citation type="submission" date="2018-05" db="EMBL/GenBank/DDBJ databases">
        <authorList>
            <person name="Lanie J.A."/>
            <person name="Ng W.-L."/>
            <person name="Kazmierczak K.M."/>
            <person name="Andrzejewski T.M."/>
            <person name="Davidsen T.M."/>
            <person name="Wayne K.J."/>
            <person name="Tettelin H."/>
            <person name="Glass J.I."/>
            <person name="Rusch D."/>
            <person name="Podicherti R."/>
            <person name="Tsui H.-C.T."/>
            <person name="Winkler M.E."/>
        </authorList>
    </citation>
    <scope>NUCLEOTIDE SEQUENCE</scope>
</reference>
<organism evidence="1">
    <name type="scientific">marine metagenome</name>
    <dbReference type="NCBI Taxonomy" id="408172"/>
    <lineage>
        <taxon>unclassified sequences</taxon>
        <taxon>metagenomes</taxon>
        <taxon>ecological metagenomes</taxon>
    </lineage>
</organism>
<dbReference type="SUPFAM" id="SSF52540">
    <property type="entry name" value="P-loop containing nucleoside triphosphate hydrolases"/>
    <property type="match status" value="1"/>
</dbReference>
<protein>
    <submittedName>
        <fullName evidence="1">Uncharacterized protein</fullName>
    </submittedName>
</protein>
<gene>
    <name evidence="1" type="ORF">METZ01_LOCUS313441</name>
</gene>
<sequence length="339" mass="35392">MAAEILRTRYGRAATEALADAVRDLQAGDPLAPVAIVVTDHASGLMVRRRLATRAGGLAAVDVITLLDLAWSASAGSVELGDRQPVSDSVVLAAARRLLSERPGAFAAVADHPSVERSVVATHRRLREVHPEALDRLAAGGGVMADVVALHRTLVERVGERFHDERERADVAAARLSDGSATAPPVVLHLPGDLTASERRLVAALAGATRVVAITGDADAPDGTVSADPHLEALAGALGVDVPDPGPAGSRAPCRVASVPDQEEAARHAVRRIVAATHDGTPLDHMVLVHPSTSDDARLIHERLESAGIPFHAGGVRRLDETIPGRFLVGLLSLADRDL</sequence>
<proteinExistence type="predicted"/>
<accession>A0A382NJV7</accession>
<evidence type="ECO:0000313" key="1">
    <source>
        <dbReference type="EMBL" id="SVC60587.1"/>
    </source>
</evidence>
<feature type="non-terminal residue" evidence="1">
    <location>
        <position position="339"/>
    </location>
</feature>
<dbReference type="InterPro" id="IPR027417">
    <property type="entry name" value="P-loop_NTPase"/>
</dbReference>
<dbReference type="AlphaFoldDB" id="A0A382NJV7"/>